<dbReference type="Proteomes" id="UP000185283">
    <property type="component" value="Segment"/>
</dbReference>
<evidence type="ECO:0000313" key="5">
    <source>
        <dbReference type="Proteomes" id="UP000185283"/>
    </source>
</evidence>
<evidence type="ECO:0000313" key="2">
    <source>
        <dbReference type="EMBL" id="AIX29757.1"/>
    </source>
</evidence>
<reference evidence="4 5" key="1">
    <citation type="submission" date="2013-12" db="EMBL/GenBank/DDBJ databases">
        <title>Ecological redundancy of diverse viral populations within a natural community.</title>
        <authorList>
            <person name="Gregory A.C."/>
            <person name="LaButti K."/>
            <person name="Copeland A."/>
            <person name="Woyke T."/>
            <person name="Sullivan M.B."/>
        </authorList>
    </citation>
    <scope>NUCLEOTIDE SEQUENCE [LARGE SCALE GENOMIC DNA]</scope>
    <source>
        <strain evidence="3">Syn7803C2</strain>
        <strain evidence="1">Syn7803C85</strain>
        <strain evidence="2">Syn7803US33</strain>
    </source>
</reference>
<protein>
    <submittedName>
        <fullName evidence="2">Helicase</fullName>
    </submittedName>
</protein>
<dbReference type="GO" id="GO:0004386">
    <property type="term" value="F:helicase activity"/>
    <property type="evidence" value="ECO:0007669"/>
    <property type="project" value="UniProtKB-KW"/>
</dbReference>
<dbReference type="KEGG" id="vg:24172221"/>
<evidence type="ECO:0000313" key="6">
    <source>
        <dbReference type="Proteomes" id="UP000185284"/>
    </source>
</evidence>
<keyword evidence="5" id="KW-1185">Reference proteome</keyword>
<dbReference type="CDD" id="cd14737">
    <property type="entry name" value="PAAR_1"/>
    <property type="match status" value="1"/>
</dbReference>
<keyword evidence="2" id="KW-0547">Nucleotide-binding</keyword>
<dbReference type="RefSeq" id="YP_009134579.1">
    <property type="nucleotide sequence ID" value="NC_026928.1"/>
</dbReference>
<name>A0A0E3HN94_9CAUD</name>
<keyword evidence="2" id="KW-0347">Helicase</keyword>
<dbReference type="EMBL" id="KJ019094">
    <property type="protein sequence ID" value="AIX29757.1"/>
    <property type="molecule type" value="Genomic_DNA"/>
</dbReference>
<gene>
    <name evidence="3" type="ORF">Syn7803C2_77</name>
    <name evidence="1" type="ORF">Syn7803C85_79</name>
    <name evidence="2" type="ORF">Syn7803US33_76</name>
</gene>
<keyword evidence="2" id="KW-0067">ATP-binding</keyword>
<sequence length="98" mass="9839">MKTLRPMSRLADITTGHGCYAPSVGVTASANVMINGLPAHKVGDSFTPHTCGSDVHGDVAAVGSTKVIINGTGAMRLGDTLAPGGALMAEASWTVFAA</sequence>
<dbReference type="InterPro" id="IPR008727">
    <property type="entry name" value="PAAR_motif"/>
</dbReference>
<keyword evidence="2" id="KW-0378">Hydrolase</keyword>
<dbReference type="Proteomes" id="UP000185284">
    <property type="component" value="Segment"/>
</dbReference>
<dbReference type="Proteomes" id="UP000033005">
    <property type="component" value="Segment"/>
</dbReference>
<evidence type="ECO:0000313" key="1">
    <source>
        <dbReference type="EMBL" id="AIX20542.1"/>
    </source>
</evidence>
<evidence type="ECO:0000313" key="3">
    <source>
        <dbReference type="EMBL" id="AIX44996.1"/>
    </source>
</evidence>
<dbReference type="Pfam" id="PF05488">
    <property type="entry name" value="PAAR_motif"/>
    <property type="match status" value="1"/>
</dbReference>
<dbReference type="EMBL" id="KJ019156">
    <property type="protein sequence ID" value="AIX44996.1"/>
    <property type="molecule type" value="Genomic_DNA"/>
</dbReference>
<accession>A0A0E3HN94</accession>
<evidence type="ECO:0000313" key="4">
    <source>
        <dbReference type="Proteomes" id="UP000033005"/>
    </source>
</evidence>
<dbReference type="Gene3D" id="2.60.200.60">
    <property type="match status" value="1"/>
</dbReference>
<dbReference type="GeneID" id="24172221"/>
<organism evidence="2 6">
    <name type="scientific">Synechococcus phage ACG-2014e</name>
    <dbReference type="NCBI Taxonomy" id="1493510"/>
    <lineage>
        <taxon>Viruses</taxon>
        <taxon>Duplodnaviria</taxon>
        <taxon>Heunggongvirae</taxon>
        <taxon>Uroviricota</taxon>
        <taxon>Caudoviricetes</taxon>
        <taxon>Pantevenvirales</taxon>
        <taxon>Kyanoviridae</taxon>
        <taxon>Chalconvirus</taxon>
        <taxon>Chalconvirus acg2014e</taxon>
    </lineage>
</organism>
<dbReference type="EMBL" id="KJ019054">
    <property type="protein sequence ID" value="AIX20542.1"/>
    <property type="molecule type" value="Genomic_DNA"/>
</dbReference>
<proteinExistence type="predicted"/>